<feature type="region of interest" description="Disordered" evidence="1">
    <location>
        <begin position="65"/>
        <end position="141"/>
    </location>
</feature>
<accession>A0ABQ4ZT96</accession>
<reference evidence="2" key="1">
    <citation type="journal article" date="2022" name="Int. J. Mol. Sci.">
        <title>Draft Genome of Tanacetum Coccineum: Genomic Comparison of Closely Related Tanacetum-Family Plants.</title>
        <authorList>
            <person name="Yamashiro T."/>
            <person name="Shiraishi A."/>
            <person name="Nakayama K."/>
            <person name="Satake H."/>
        </authorList>
    </citation>
    <scope>NUCLEOTIDE SEQUENCE</scope>
</reference>
<evidence type="ECO:0000313" key="2">
    <source>
        <dbReference type="EMBL" id="GJS92058.1"/>
    </source>
</evidence>
<organism evidence="2 3">
    <name type="scientific">Tanacetum coccineum</name>
    <dbReference type="NCBI Taxonomy" id="301880"/>
    <lineage>
        <taxon>Eukaryota</taxon>
        <taxon>Viridiplantae</taxon>
        <taxon>Streptophyta</taxon>
        <taxon>Embryophyta</taxon>
        <taxon>Tracheophyta</taxon>
        <taxon>Spermatophyta</taxon>
        <taxon>Magnoliopsida</taxon>
        <taxon>eudicotyledons</taxon>
        <taxon>Gunneridae</taxon>
        <taxon>Pentapetalae</taxon>
        <taxon>asterids</taxon>
        <taxon>campanulids</taxon>
        <taxon>Asterales</taxon>
        <taxon>Asteraceae</taxon>
        <taxon>Asteroideae</taxon>
        <taxon>Anthemideae</taxon>
        <taxon>Anthemidinae</taxon>
        <taxon>Tanacetum</taxon>
    </lineage>
</organism>
<evidence type="ECO:0000313" key="3">
    <source>
        <dbReference type="Proteomes" id="UP001151760"/>
    </source>
</evidence>
<name>A0ABQ4ZT96_9ASTR</name>
<reference evidence="2" key="2">
    <citation type="submission" date="2022-01" db="EMBL/GenBank/DDBJ databases">
        <authorList>
            <person name="Yamashiro T."/>
            <person name="Shiraishi A."/>
            <person name="Satake H."/>
            <person name="Nakayama K."/>
        </authorList>
    </citation>
    <scope>NUCLEOTIDE SEQUENCE</scope>
</reference>
<protein>
    <submittedName>
        <fullName evidence="2">Uncharacterized protein</fullName>
    </submittedName>
</protein>
<feature type="compositionally biased region" description="Basic and acidic residues" evidence="1">
    <location>
        <begin position="70"/>
        <end position="107"/>
    </location>
</feature>
<evidence type="ECO:0000256" key="1">
    <source>
        <dbReference type="SAM" id="MobiDB-lite"/>
    </source>
</evidence>
<sequence>MISPAFIEANYEVLKSLLMERKRQRRNEDLRTKLEYFSEEYDEEREMEPRPTRVREDIPILQAASSRVRRQSERVIEIEDAPNKEGSRVERNDEGGRSMGQRAEHNRSQPMSHLPQAQGEAPPLEDLQPITPIEDMLRRPP</sequence>
<dbReference type="EMBL" id="BQNB010011554">
    <property type="protein sequence ID" value="GJS92058.1"/>
    <property type="molecule type" value="Genomic_DNA"/>
</dbReference>
<keyword evidence="3" id="KW-1185">Reference proteome</keyword>
<proteinExistence type="predicted"/>
<gene>
    <name evidence="2" type="ORF">Tco_0774694</name>
</gene>
<comment type="caution">
    <text evidence="2">The sequence shown here is derived from an EMBL/GenBank/DDBJ whole genome shotgun (WGS) entry which is preliminary data.</text>
</comment>
<dbReference type="Proteomes" id="UP001151760">
    <property type="component" value="Unassembled WGS sequence"/>
</dbReference>